<dbReference type="RefSeq" id="WP_377930587.1">
    <property type="nucleotide sequence ID" value="NZ_JBHUEM010000054.1"/>
</dbReference>
<dbReference type="InterPro" id="IPR036390">
    <property type="entry name" value="WH_DNA-bd_sf"/>
</dbReference>
<evidence type="ECO:0000313" key="3">
    <source>
        <dbReference type="Proteomes" id="UP001597214"/>
    </source>
</evidence>
<evidence type="ECO:0000313" key="2">
    <source>
        <dbReference type="EMBL" id="MFD1739358.1"/>
    </source>
</evidence>
<sequence>MLTNTFTDQELASMIGTTRETINRTTIYKQRRLST</sequence>
<protein>
    <submittedName>
        <fullName evidence="2">Helix-turn-helix domain-containing protein</fullName>
    </submittedName>
</protein>
<feature type="domain" description="HTH crp-type" evidence="1">
    <location>
        <begin position="6"/>
        <end position="25"/>
    </location>
</feature>
<keyword evidence="3" id="KW-1185">Reference proteome</keyword>
<organism evidence="2 3">
    <name type="scientific">Bacillus salitolerans</name>
    <dbReference type="NCBI Taxonomy" id="1437434"/>
    <lineage>
        <taxon>Bacteria</taxon>
        <taxon>Bacillati</taxon>
        <taxon>Bacillota</taxon>
        <taxon>Bacilli</taxon>
        <taxon>Bacillales</taxon>
        <taxon>Bacillaceae</taxon>
        <taxon>Bacillus</taxon>
    </lineage>
</organism>
<name>A0ABW4LXT0_9BACI</name>
<accession>A0ABW4LXT0</accession>
<dbReference type="Gene3D" id="1.10.10.10">
    <property type="entry name" value="Winged helix-like DNA-binding domain superfamily/Winged helix DNA-binding domain"/>
    <property type="match status" value="1"/>
</dbReference>
<dbReference type="Pfam" id="PF13545">
    <property type="entry name" value="HTH_Crp_2"/>
    <property type="match status" value="1"/>
</dbReference>
<evidence type="ECO:0000259" key="1">
    <source>
        <dbReference type="Pfam" id="PF13545"/>
    </source>
</evidence>
<comment type="caution">
    <text evidence="2">The sequence shown here is derived from an EMBL/GenBank/DDBJ whole genome shotgun (WGS) entry which is preliminary data.</text>
</comment>
<reference evidence="3" key="1">
    <citation type="journal article" date="2019" name="Int. J. Syst. Evol. Microbiol.">
        <title>The Global Catalogue of Microorganisms (GCM) 10K type strain sequencing project: providing services to taxonomists for standard genome sequencing and annotation.</title>
        <authorList>
            <consortium name="The Broad Institute Genomics Platform"/>
            <consortium name="The Broad Institute Genome Sequencing Center for Infectious Disease"/>
            <person name="Wu L."/>
            <person name="Ma J."/>
        </authorList>
    </citation>
    <scope>NUCLEOTIDE SEQUENCE [LARGE SCALE GENOMIC DNA]</scope>
    <source>
        <strain evidence="3">CCUG 49339</strain>
    </source>
</reference>
<gene>
    <name evidence="2" type="ORF">ACFSCX_23020</name>
</gene>
<dbReference type="InterPro" id="IPR012318">
    <property type="entry name" value="HTH_CRP"/>
</dbReference>
<dbReference type="Proteomes" id="UP001597214">
    <property type="component" value="Unassembled WGS sequence"/>
</dbReference>
<dbReference type="EMBL" id="JBHUEM010000054">
    <property type="protein sequence ID" value="MFD1739358.1"/>
    <property type="molecule type" value="Genomic_DNA"/>
</dbReference>
<dbReference type="SUPFAM" id="SSF46785">
    <property type="entry name" value="Winged helix' DNA-binding domain"/>
    <property type="match status" value="1"/>
</dbReference>
<proteinExistence type="predicted"/>
<dbReference type="InterPro" id="IPR036388">
    <property type="entry name" value="WH-like_DNA-bd_sf"/>
</dbReference>